<gene>
    <name evidence="5" type="ORF">AVDCRST_MAG18-4809</name>
</gene>
<dbReference type="EMBL" id="CADCWN010000386">
    <property type="protein sequence ID" value="CAA9589931.1"/>
    <property type="molecule type" value="Genomic_DNA"/>
</dbReference>
<evidence type="ECO:0000256" key="3">
    <source>
        <dbReference type="ARBA" id="ARBA00022801"/>
    </source>
</evidence>
<dbReference type="InterPro" id="IPR001940">
    <property type="entry name" value="Peptidase_S1C"/>
</dbReference>
<sequence length="306" mass="30866">MSGTVSASGILQQLSDEMAGAVQTAGQSIVRINARRRLPATGIVWASDGNGATIVSANHVIERDEEITVVAPDGRELPAKLVGRDPGSDLAVLKVEGAALTPAPRAPQEAVRVGAIVLALGRAGELAATIGIVSALGGPWEGGRGRRFAKLISSDAPMFPGFSGGPLVDASGRVVGLLSSHLGRGMTLAIPNEEVERIAATLGTHGKVARGYLGVGAQPVALPGALKASVGQDQGLLLVTVEDDGPAARGGLTVGDIIVALAGQPTQSLDDLRTGLATEPVGQAIPVRILRGGQPTDLSVTPGEAK</sequence>
<accession>A0A6J4VZF5</accession>
<reference evidence="5" key="1">
    <citation type="submission" date="2020-02" db="EMBL/GenBank/DDBJ databases">
        <authorList>
            <person name="Meier V. D."/>
        </authorList>
    </citation>
    <scope>NUCLEOTIDE SEQUENCE</scope>
    <source>
        <strain evidence="5">AVDCRST_MAG18</strain>
    </source>
</reference>
<dbReference type="InterPro" id="IPR001478">
    <property type="entry name" value="PDZ"/>
</dbReference>
<dbReference type="PANTHER" id="PTHR43343">
    <property type="entry name" value="PEPTIDASE S12"/>
    <property type="match status" value="1"/>
</dbReference>
<dbReference type="SUPFAM" id="SSF50494">
    <property type="entry name" value="Trypsin-like serine proteases"/>
    <property type="match status" value="1"/>
</dbReference>
<dbReference type="SMART" id="SM00228">
    <property type="entry name" value="PDZ"/>
    <property type="match status" value="1"/>
</dbReference>
<dbReference type="InterPro" id="IPR009003">
    <property type="entry name" value="Peptidase_S1_PA"/>
</dbReference>
<dbReference type="PROSITE" id="PS50106">
    <property type="entry name" value="PDZ"/>
    <property type="match status" value="1"/>
</dbReference>
<dbReference type="Gene3D" id="2.30.42.10">
    <property type="match status" value="1"/>
</dbReference>
<dbReference type="Gene3D" id="2.40.10.10">
    <property type="entry name" value="Trypsin-like serine proteases"/>
    <property type="match status" value="2"/>
</dbReference>
<dbReference type="SUPFAM" id="SSF50156">
    <property type="entry name" value="PDZ domain-like"/>
    <property type="match status" value="1"/>
</dbReference>
<feature type="domain" description="PDZ" evidence="4">
    <location>
        <begin position="207"/>
        <end position="293"/>
    </location>
</feature>
<dbReference type="GO" id="GO:0006508">
    <property type="term" value="P:proteolysis"/>
    <property type="evidence" value="ECO:0007669"/>
    <property type="project" value="UniProtKB-KW"/>
</dbReference>
<evidence type="ECO:0000259" key="4">
    <source>
        <dbReference type="PROSITE" id="PS50106"/>
    </source>
</evidence>
<proteinExistence type="inferred from homology"/>
<evidence type="ECO:0000256" key="1">
    <source>
        <dbReference type="ARBA" id="ARBA00010541"/>
    </source>
</evidence>
<dbReference type="PRINTS" id="PR00834">
    <property type="entry name" value="PROTEASES2C"/>
</dbReference>
<dbReference type="Pfam" id="PF13180">
    <property type="entry name" value="PDZ_2"/>
    <property type="match status" value="1"/>
</dbReference>
<dbReference type="GO" id="GO:0004252">
    <property type="term" value="F:serine-type endopeptidase activity"/>
    <property type="evidence" value="ECO:0007669"/>
    <property type="project" value="InterPro"/>
</dbReference>
<dbReference type="AlphaFoldDB" id="A0A6J4VZF5"/>
<comment type="similarity">
    <text evidence="1">Belongs to the peptidase S1C family.</text>
</comment>
<keyword evidence="2 5" id="KW-0645">Protease</keyword>
<name>A0A6J4VZF5_9BACT</name>
<protein>
    <submittedName>
        <fullName evidence="5">HtrA protease/chaperone protein</fullName>
    </submittedName>
</protein>
<evidence type="ECO:0000256" key="2">
    <source>
        <dbReference type="ARBA" id="ARBA00022670"/>
    </source>
</evidence>
<keyword evidence="3" id="KW-0378">Hydrolase</keyword>
<dbReference type="InterPro" id="IPR036034">
    <property type="entry name" value="PDZ_sf"/>
</dbReference>
<dbReference type="InterPro" id="IPR043504">
    <property type="entry name" value="Peptidase_S1_PA_chymotrypsin"/>
</dbReference>
<evidence type="ECO:0000313" key="5">
    <source>
        <dbReference type="EMBL" id="CAA9589931.1"/>
    </source>
</evidence>
<dbReference type="PANTHER" id="PTHR43343:SF3">
    <property type="entry name" value="PROTEASE DO-LIKE 8, CHLOROPLASTIC"/>
    <property type="match status" value="1"/>
</dbReference>
<dbReference type="Pfam" id="PF13365">
    <property type="entry name" value="Trypsin_2"/>
    <property type="match status" value="1"/>
</dbReference>
<organism evidence="5">
    <name type="scientific">uncultured Thermomicrobiales bacterium</name>
    <dbReference type="NCBI Taxonomy" id="1645740"/>
    <lineage>
        <taxon>Bacteria</taxon>
        <taxon>Pseudomonadati</taxon>
        <taxon>Thermomicrobiota</taxon>
        <taxon>Thermomicrobia</taxon>
        <taxon>Thermomicrobiales</taxon>
        <taxon>environmental samples</taxon>
    </lineage>
</organism>
<dbReference type="InterPro" id="IPR051201">
    <property type="entry name" value="Chloro_Bact_Ser_Proteases"/>
</dbReference>